<reference evidence="2 3" key="1">
    <citation type="submission" date="2021-06" db="EMBL/GenBank/DDBJ databases">
        <title>Caerostris extrusa draft genome.</title>
        <authorList>
            <person name="Kono N."/>
            <person name="Arakawa K."/>
        </authorList>
    </citation>
    <scope>NUCLEOTIDE SEQUENCE [LARGE SCALE GENOMIC DNA]</scope>
</reference>
<evidence type="ECO:0000256" key="1">
    <source>
        <dbReference type="SAM" id="MobiDB-lite"/>
    </source>
</evidence>
<dbReference type="Proteomes" id="UP001054945">
    <property type="component" value="Unassembled WGS sequence"/>
</dbReference>
<dbReference type="EMBL" id="BPLR01020575">
    <property type="protein sequence ID" value="GIX80182.1"/>
    <property type="molecule type" value="Genomic_DNA"/>
</dbReference>
<feature type="compositionally biased region" description="Basic and acidic residues" evidence="1">
    <location>
        <begin position="20"/>
        <end position="43"/>
    </location>
</feature>
<accession>A0AAV4N5S9</accession>
<gene>
    <name evidence="2" type="ORF">CEXT_454611</name>
</gene>
<protein>
    <submittedName>
        <fullName evidence="2">Uncharacterized protein</fullName>
    </submittedName>
</protein>
<dbReference type="AlphaFoldDB" id="A0AAV4N5S9"/>
<sequence length="79" mass="8717">MGGAAPFPRTPQPPSLLKIPDADTRRNHEEGGSAANKEEEKSCRKIFRRKLQDPGKYTPHLKIPGPRELGGIERVGGWS</sequence>
<comment type="caution">
    <text evidence="2">The sequence shown here is derived from an EMBL/GenBank/DDBJ whole genome shotgun (WGS) entry which is preliminary data.</text>
</comment>
<name>A0AAV4N5S9_CAEEX</name>
<feature type="region of interest" description="Disordered" evidence="1">
    <location>
        <begin position="1"/>
        <end position="79"/>
    </location>
</feature>
<evidence type="ECO:0000313" key="2">
    <source>
        <dbReference type="EMBL" id="GIX80182.1"/>
    </source>
</evidence>
<keyword evidence="3" id="KW-1185">Reference proteome</keyword>
<organism evidence="2 3">
    <name type="scientific">Caerostris extrusa</name>
    <name type="common">Bark spider</name>
    <name type="synonym">Caerostris bankana</name>
    <dbReference type="NCBI Taxonomy" id="172846"/>
    <lineage>
        <taxon>Eukaryota</taxon>
        <taxon>Metazoa</taxon>
        <taxon>Ecdysozoa</taxon>
        <taxon>Arthropoda</taxon>
        <taxon>Chelicerata</taxon>
        <taxon>Arachnida</taxon>
        <taxon>Araneae</taxon>
        <taxon>Araneomorphae</taxon>
        <taxon>Entelegynae</taxon>
        <taxon>Araneoidea</taxon>
        <taxon>Araneidae</taxon>
        <taxon>Caerostris</taxon>
    </lineage>
</organism>
<evidence type="ECO:0000313" key="3">
    <source>
        <dbReference type="Proteomes" id="UP001054945"/>
    </source>
</evidence>
<proteinExistence type="predicted"/>